<evidence type="ECO:0000256" key="2">
    <source>
        <dbReference type="ARBA" id="ARBA00010072"/>
    </source>
</evidence>
<evidence type="ECO:0000256" key="4">
    <source>
        <dbReference type="ARBA" id="ARBA00022475"/>
    </source>
</evidence>
<feature type="transmembrane region" description="Helical" evidence="9">
    <location>
        <begin position="21"/>
        <end position="41"/>
    </location>
</feature>
<dbReference type="InterPro" id="IPR000515">
    <property type="entry name" value="MetI-like"/>
</dbReference>
<keyword evidence="8 9" id="KW-0472">Membrane</keyword>
<dbReference type="InterPro" id="IPR035906">
    <property type="entry name" value="MetI-like_sf"/>
</dbReference>
<evidence type="ECO:0000256" key="5">
    <source>
        <dbReference type="ARBA" id="ARBA00022692"/>
    </source>
</evidence>
<dbReference type="PROSITE" id="PS50928">
    <property type="entry name" value="ABC_TM1"/>
    <property type="match status" value="1"/>
</dbReference>
<dbReference type="CDD" id="cd06261">
    <property type="entry name" value="TM_PBP2"/>
    <property type="match status" value="1"/>
</dbReference>
<dbReference type="Proteomes" id="UP000584642">
    <property type="component" value="Unassembled WGS sequence"/>
</dbReference>
<evidence type="ECO:0000256" key="8">
    <source>
        <dbReference type="ARBA" id="ARBA00023136"/>
    </source>
</evidence>
<feature type="domain" description="ABC transmembrane type-1" evidence="10">
    <location>
        <begin position="88"/>
        <end position="379"/>
    </location>
</feature>
<evidence type="ECO:0000256" key="1">
    <source>
        <dbReference type="ARBA" id="ARBA00004429"/>
    </source>
</evidence>
<gene>
    <name evidence="11" type="ORF">HND93_26550</name>
</gene>
<keyword evidence="12" id="KW-1185">Reference proteome</keyword>
<keyword evidence="7 9" id="KW-1133">Transmembrane helix</keyword>
<keyword evidence="5 9" id="KW-0812">Transmembrane</keyword>
<keyword evidence="3 9" id="KW-0813">Transport</keyword>
<feature type="transmembrane region" description="Helical" evidence="9">
    <location>
        <begin position="332"/>
        <end position="351"/>
    </location>
</feature>
<proteinExistence type="inferred from homology"/>
<evidence type="ECO:0000256" key="6">
    <source>
        <dbReference type="ARBA" id="ARBA00022970"/>
    </source>
</evidence>
<feature type="transmembrane region" description="Helical" evidence="9">
    <location>
        <begin position="92"/>
        <end position="114"/>
    </location>
</feature>
<comment type="subcellular location">
    <subcellularLocation>
        <location evidence="1">Cell inner membrane</location>
        <topology evidence="1">Multi-pass membrane protein</topology>
    </subcellularLocation>
    <subcellularLocation>
        <location evidence="9">Cell membrane</location>
        <topology evidence="9">Multi-pass membrane protein</topology>
    </subcellularLocation>
</comment>
<dbReference type="Pfam" id="PF00528">
    <property type="entry name" value="BPD_transp_1"/>
    <property type="match status" value="1"/>
</dbReference>
<sequence>MSGTQALPSHRWRPSGRKARAILWQGLALAVLAGGGAWLAINTMSNLEERRIGSGFGFLERPASIPIAETLIAYAPGDANLHAVAVGLLNTLLVTVLGIVLATVLGTVVGVARLSRNWPLARVTGLYIELARNVPITVHLLLWYALLQGLPAARSAISLGGTAFLSNRGLVLPAVGMPGGWLPLLAAVGVAAGLAFALHRLAARRQRWSGRRPLVWPWAAGLLLGLPACALAVQGAWPTVTLPQLKGFNFAGGTTISPELTALTLGLVVYFAAFIAEIVRGGILAVSPGQWEAGVALGLDRRRILRLVVIPQALRLIIPATTNQYLNLTKSSSLAIIIGYPDLVTVINSIITDTGQAIECIGLIMAAFLAVSVSISLLMNWFNSRMKLVER</sequence>
<evidence type="ECO:0000256" key="7">
    <source>
        <dbReference type="ARBA" id="ARBA00022989"/>
    </source>
</evidence>
<comment type="caution">
    <text evidence="11">The sequence shown here is derived from an EMBL/GenBank/DDBJ whole genome shotgun (WGS) entry which is preliminary data.</text>
</comment>
<dbReference type="PANTHER" id="PTHR30614:SF37">
    <property type="entry name" value="AMINO-ACID ABC TRANSPORTER PERMEASE PROTEIN YHDX-RELATED"/>
    <property type="match status" value="1"/>
</dbReference>
<feature type="transmembrane region" description="Helical" evidence="9">
    <location>
        <begin position="181"/>
        <end position="202"/>
    </location>
</feature>
<dbReference type="NCBIfam" id="TIGR01726">
    <property type="entry name" value="HEQRo_perm_3TM"/>
    <property type="match status" value="1"/>
</dbReference>
<evidence type="ECO:0000313" key="12">
    <source>
        <dbReference type="Proteomes" id="UP000584642"/>
    </source>
</evidence>
<feature type="transmembrane region" description="Helical" evidence="9">
    <location>
        <begin position="260"/>
        <end position="283"/>
    </location>
</feature>
<feature type="transmembrane region" description="Helical" evidence="9">
    <location>
        <begin position="126"/>
        <end position="146"/>
    </location>
</feature>
<evidence type="ECO:0000256" key="9">
    <source>
        <dbReference type="RuleBase" id="RU363032"/>
    </source>
</evidence>
<name>A0ABX2TG23_9PROT</name>
<reference evidence="11 12" key="1">
    <citation type="submission" date="2020-05" db="EMBL/GenBank/DDBJ databases">
        <title>Azospirillum oleiclasticum sp. nov, a nitrogen-fixing and heavy crude oil-emulsifying bacterium isolated from the crude oil of Yumen Oilfield.</title>
        <authorList>
            <person name="Wu D."/>
            <person name="Cai M."/>
            <person name="Zhang X."/>
        </authorList>
    </citation>
    <scope>NUCLEOTIDE SEQUENCE [LARGE SCALE GENOMIC DNA]</scope>
    <source>
        <strain evidence="11 12">ROY-1-1-2</strain>
    </source>
</reference>
<dbReference type="InterPro" id="IPR043429">
    <property type="entry name" value="ArtM/GltK/GlnP/TcyL/YhdX-like"/>
</dbReference>
<keyword evidence="4" id="KW-1003">Cell membrane</keyword>
<keyword evidence="6" id="KW-0029">Amino-acid transport</keyword>
<accession>A0ABX2TG23</accession>
<feature type="transmembrane region" description="Helical" evidence="9">
    <location>
        <begin position="363"/>
        <end position="382"/>
    </location>
</feature>
<dbReference type="PANTHER" id="PTHR30614">
    <property type="entry name" value="MEMBRANE COMPONENT OF AMINO ACID ABC TRANSPORTER"/>
    <property type="match status" value="1"/>
</dbReference>
<dbReference type="Gene3D" id="1.10.3720.10">
    <property type="entry name" value="MetI-like"/>
    <property type="match status" value="2"/>
</dbReference>
<evidence type="ECO:0000313" key="11">
    <source>
        <dbReference type="EMBL" id="NYZ23282.1"/>
    </source>
</evidence>
<dbReference type="InterPro" id="IPR010065">
    <property type="entry name" value="AA_ABC_transptr_permease_3TM"/>
</dbReference>
<dbReference type="EMBL" id="JABFDB010000025">
    <property type="protein sequence ID" value="NYZ23282.1"/>
    <property type="molecule type" value="Genomic_DNA"/>
</dbReference>
<dbReference type="SUPFAM" id="SSF161098">
    <property type="entry name" value="MetI-like"/>
    <property type="match status" value="2"/>
</dbReference>
<evidence type="ECO:0000256" key="3">
    <source>
        <dbReference type="ARBA" id="ARBA00022448"/>
    </source>
</evidence>
<organism evidence="11 12">
    <name type="scientific">Azospirillum oleiclasticum</name>
    <dbReference type="NCBI Taxonomy" id="2735135"/>
    <lineage>
        <taxon>Bacteria</taxon>
        <taxon>Pseudomonadati</taxon>
        <taxon>Pseudomonadota</taxon>
        <taxon>Alphaproteobacteria</taxon>
        <taxon>Rhodospirillales</taxon>
        <taxon>Azospirillaceae</taxon>
        <taxon>Azospirillum</taxon>
    </lineage>
</organism>
<dbReference type="RefSeq" id="WP_180285048.1">
    <property type="nucleotide sequence ID" value="NZ_JABFDB010000025.1"/>
</dbReference>
<feature type="transmembrane region" description="Helical" evidence="9">
    <location>
        <begin position="214"/>
        <end position="240"/>
    </location>
</feature>
<protein>
    <submittedName>
        <fullName evidence="11">ABC transporter permease subunit</fullName>
    </submittedName>
</protein>
<comment type="similarity">
    <text evidence="2">Belongs to the binding-protein-dependent transport system permease family. HisMQ subfamily.</text>
</comment>
<evidence type="ECO:0000259" key="10">
    <source>
        <dbReference type="PROSITE" id="PS50928"/>
    </source>
</evidence>